<dbReference type="Pfam" id="PF01267">
    <property type="entry name" value="F-actin_cap_A"/>
    <property type="match status" value="1"/>
</dbReference>
<dbReference type="SUPFAM" id="SSF90096">
    <property type="entry name" value="Subunits of heterodimeric actin filament capping protein Capz"/>
    <property type="match status" value="1"/>
</dbReference>
<name>A0AAX4HCZ1_9ASCO</name>
<dbReference type="GeneID" id="88174645"/>
<dbReference type="Proteomes" id="UP001338582">
    <property type="component" value="Chromosome 4"/>
</dbReference>
<accession>A0AAX4HCZ1</accession>
<evidence type="ECO:0000256" key="3">
    <source>
        <dbReference type="ARBA" id="ARBA00025389"/>
    </source>
</evidence>
<dbReference type="GO" id="GO:0008290">
    <property type="term" value="C:F-actin capping protein complex"/>
    <property type="evidence" value="ECO:0007669"/>
    <property type="project" value="UniProtKB-UniRule"/>
</dbReference>
<dbReference type="GO" id="GO:0051016">
    <property type="term" value="P:barbed-end actin filament capping"/>
    <property type="evidence" value="ECO:0007669"/>
    <property type="project" value="UniProtKB-UniRule"/>
</dbReference>
<dbReference type="Gene3D" id="3.30.1140.60">
    <property type="entry name" value="F-actin capping protein, alpha subunit"/>
    <property type="match status" value="1"/>
</dbReference>
<keyword evidence="1 4" id="KW-0117">Actin capping</keyword>
<comment type="subunit">
    <text evidence="4">Heterodimer of an alpha and a beta subunit.</text>
</comment>
<reference evidence="5 6" key="1">
    <citation type="submission" date="2023-10" db="EMBL/GenBank/DDBJ databases">
        <title>Draft Genome Sequence of Candida saopaulonensis from a very Premature Infant with Sepsis.</title>
        <authorList>
            <person name="Ning Y."/>
            <person name="Dai R."/>
            <person name="Xiao M."/>
            <person name="Xu Y."/>
            <person name="Yan Q."/>
            <person name="Zhang L."/>
        </authorList>
    </citation>
    <scope>NUCLEOTIDE SEQUENCE [LARGE SCALE GENOMIC DNA]</scope>
    <source>
        <strain evidence="5 6">19XY460</strain>
    </source>
</reference>
<dbReference type="PRINTS" id="PR00191">
    <property type="entry name" value="FACTINCAPA"/>
</dbReference>
<comment type="similarity">
    <text evidence="4">Belongs to the F-actin-capping protein alpha subunit family.</text>
</comment>
<dbReference type="InterPro" id="IPR042276">
    <property type="entry name" value="CapZ_alpha/beta_2"/>
</dbReference>
<evidence type="ECO:0000313" key="5">
    <source>
        <dbReference type="EMBL" id="WPK26233.1"/>
    </source>
</evidence>
<protein>
    <recommendedName>
        <fullName evidence="4">F-actin-capping protein subunit alpha</fullName>
    </recommendedName>
</protein>
<dbReference type="AlphaFoldDB" id="A0AAX4HCZ1"/>
<dbReference type="GO" id="GO:0030036">
    <property type="term" value="P:actin cytoskeleton organization"/>
    <property type="evidence" value="ECO:0007669"/>
    <property type="project" value="TreeGrafter"/>
</dbReference>
<evidence type="ECO:0000256" key="2">
    <source>
        <dbReference type="ARBA" id="ARBA00023203"/>
    </source>
</evidence>
<keyword evidence="2 4" id="KW-0009">Actin-binding</keyword>
<dbReference type="InterPro" id="IPR037282">
    <property type="entry name" value="CapZ_alpha/beta"/>
</dbReference>
<comment type="function">
    <text evidence="3 4">F-actin-capping proteins bind in a Ca(2+)-independent manner to the fast growing ends of actin filaments (barbed end) thereby blocking the exchange of subunits at these ends. Unlike other capping proteins (such as gelsolin and severin), these proteins do not sever actin filaments.</text>
</comment>
<dbReference type="RefSeq" id="XP_062878614.1">
    <property type="nucleotide sequence ID" value="XM_063022544.1"/>
</dbReference>
<dbReference type="GO" id="GO:0030479">
    <property type="term" value="C:actin cortical patch"/>
    <property type="evidence" value="ECO:0007669"/>
    <property type="project" value="TreeGrafter"/>
</dbReference>
<keyword evidence="6" id="KW-1185">Reference proteome</keyword>
<dbReference type="InterPro" id="IPR002189">
    <property type="entry name" value="CapZ_alpha"/>
</dbReference>
<evidence type="ECO:0000256" key="4">
    <source>
        <dbReference type="RuleBase" id="RU365077"/>
    </source>
</evidence>
<dbReference type="EMBL" id="CP138897">
    <property type="protein sequence ID" value="WPK26233.1"/>
    <property type="molecule type" value="Genomic_DNA"/>
</dbReference>
<dbReference type="GO" id="GO:0051015">
    <property type="term" value="F:actin filament binding"/>
    <property type="evidence" value="ECO:0007669"/>
    <property type="project" value="TreeGrafter"/>
</dbReference>
<sequence>MSILSLGSSTACMSPYIHLSTSLLQNNMSQEIGQLLSQLVETAPPGELEEVHNDLVSIVPSQLSVVSKTVTRLAENQGMLLSGKGIAHQENKDSASGKFWDFKEKKKYNTSFKGGKVYDVEAATPTAEYPAFYDDLSKNLEQYGDKHFPSEFAFEIVPVSSTKVSITLIGQKLNKSNFYTGRWHSHYVFEKSQTTHGEIALDIHYYEEGNVRLDFKETVDEPCEFSADAIVEFIRSTENAVSIKAINQFNVLNQKYFKNLRRLLPVTKSKINWGNAIGNYKLGSDVVNER</sequence>
<gene>
    <name evidence="5" type="ORF">PUMCH_003582</name>
</gene>
<dbReference type="Gene3D" id="3.90.1150.210">
    <property type="entry name" value="F-actin capping protein, beta subunit"/>
    <property type="match status" value="1"/>
</dbReference>
<proteinExistence type="inferred from homology"/>
<evidence type="ECO:0000313" key="6">
    <source>
        <dbReference type="Proteomes" id="UP001338582"/>
    </source>
</evidence>
<organism evidence="5 6">
    <name type="scientific">Australozyma saopauloensis</name>
    <dbReference type="NCBI Taxonomy" id="291208"/>
    <lineage>
        <taxon>Eukaryota</taxon>
        <taxon>Fungi</taxon>
        <taxon>Dikarya</taxon>
        <taxon>Ascomycota</taxon>
        <taxon>Saccharomycotina</taxon>
        <taxon>Pichiomycetes</taxon>
        <taxon>Metschnikowiaceae</taxon>
        <taxon>Australozyma</taxon>
    </lineage>
</organism>
<dbReference type="InterPro" id="IPR042489">
    <property type="entry name" value="CapZ_alpha_1"/>
</dbReference>
<dbReference type="PANTHER" id="PTHR10653">
    <property type="entry name" value="F-ACTIN-CAPPING PROTEIN SUBUNIT ALPHA"/>
    <property type="match status" value="1"/>
</dbReference>
<evidence type="ECO:0000256" key="1">
    <source>
        <dbReference type="ARBA" id="ARBA00022467"/>
    </source>
</evidence>
<dbReference type="KEGG" id="asau:88174645"/>
<dbReference type="PANTHER" id="PTHR10653:SF0">
    <property type="entry name" value="F-ACTIN-CAPPING PROTEIN SUBUNIT ALPHA"/>
    <property type="match status" value="1"/>
</dbReference>